<reference evidence="5" key="1">
    <citation type="submission" date="2023-07" db="EMBL/GenBank/DDBJ databases">
        <title>draft genome sequence of fig (Ficus carica).</title>
        <authorList>
            <person name="Takahashi T."/>
            <person name="Nishimura K."/>
        </authorList>
    </citation>
    <scope>NUCLEOTIDE SEQUENCE</scope>
</reference>
<dbReference type="Proteomes" id="UP001187192">
    <property type="component" value="Unassembled WGS sequence"/>
</dbReference>
<protein>
    <recommendedName>
        <fullName evidence="4">Ubiquitin-like protease family profile domain-containing protein</fullName>
    </recommendedName>
</protein>
<keyword evidence="3" id="KW-0378">Hydrolase</keyword>
<dbReference type="GO" id="GO:0006508">
    <property type="term" value="P:proteolysis"/>
    <property type="evidence" value="ECO:0007669"/>
    <property type="project" value="UniProtKB-KW"/>
</dbReference>
<proteinExistence type="inferred from homology"/>
<organism evidence="5 6">
    <name type="scientific">Ficus carica</name>
    <name type="common">Common fig</name>
    <dbReference type="NCBI Taxonomy" id="3494"/>
    <lineage>
        <taxon>Eukaryota</taxon>
        <taxon>Viridiplantae</taxon>
        <taxon>Streptophyta</taxon>
        <taxon>Embryophyta</taxon>
        <taxon>Tracheophyta</taxon>
        <taxon>Spermatophyta</taxon>
        <taxon>Magnoliopsida</taxon>
        <taxon>eudicotyledons</taxon>
        <taxon>Gunneridae</taxon>
        <taxon>Pentapetalae</taxon>
        <taxon>rosids</taxon>
        <taxon>fabids</taxon>
        <taxon>Rosales</taxon>
        <taxon>Moraceae</taxon>
        <taxon>Ficeae</taxon>
        <taxon>Ficus</taxon>
    </lineage>
</organism>
<gene>
    <name evidence="5" type="ORF">TIFTF001_026788</name>
</gene>
<accession>A0AA88DLV3</accession>
<dbReference type="GO" id="GO:0008234">
    <property type="term" value="F:cysteine-type peptidase activity"/>
    <property type="evidence" value="ECO:0007669"/>
    <property type="project" value="InterPro"/>
</dbReference>
<comment type="similarity">
    <text evidence="1">Belongs to the peptidase C48 family.</text>
</comment>
<evidence type="ECO:0000256" key="1">
    <source>
        <dbReference type="ARBA" id="ARBA00005234"/>
    </source>
</evidence>
<dbReference type="EMBL" id="BTGU01000071">
    <property type="protein sequence ID" value="GMN57675.1"/>
    <property type="molecule type" value="Genomic_DNA"/>
</dbReference>
<evidence type="ECO:0000256" key="2">
    <source>
        <dbReference type="ARBA" id="ARBA00022670"/>
    </source>
</evidence>
<dbReference type="Pfam" id="PF02902">
    <property type="entry name" value="Peptidase_C48"/>
    <property type="match status" value="1"/>
</dbReference>
<evidence type="ECO:0000259" key="4">
    <source>
        <dbReference type="PROSITE" id="PS50600"/>
    </source>
</evidence>
<dbReference type="PROSITE" id="PS50600">
    <property type="entry name" value="ULP_PROTEASE"/>
    <property type="match status" value="1"/>
</dbReference>
<keyword evidence="6" id="KW-1185">Reference proteome</keyword>
<dbReference type="AlphaFoldDB" id="A0AA88DLV3"/>
<feature type="domain" description="Ubiquitin-like protease family profile" evidence="4">
    <location>
        <begin position="1"/>
        <end position="141"/>
    </location>
</feature>
<keyword evidence="2" id="KW-0645">Protease</keyword>
<dbReference type="InterPro" id="IPR003653">
    <property type="entry name" value="Peptidase_C48_C"/>
</dbReference>
<evidence type="ECO:0000256" key="3">
    <source>
        <dbReference type="ARBA" id="ARBA00022801"/>
    </source>
</evidence>
<sequence>MVSDLPTILDAILWRVGAADCEMWNGHRHGSWKIRHNILRILTNAPRGKLFLMPYNSGQHWILAVIDLWDDSVLYFNPLGNEQGDDFKSLIKLTLNDWKIMVGRGVRKRRNYKKLIDTVRYPIQEGYVECGYFVLVFMQEITTTVDGLALLQTKDFYTDADMSLVKQE</sequence>
<dbReference type="InterPro" id="IPR038765">
    <property type="entry name" value="Papain-like_cys_pep_sf"/>
</dbReference>
<comment type="caution">
    <text evidence="5">The sequence shown here is derived from an EMBL/GenBank/DDBJ whole genome shotgun (WGS) entry which is preliminary data.</text>
</comment>
<dbReference type="Gene3D" id="3.40.395.10">
    <property type="entry name" value="Adenoviral Proteinase, Chain A"/>
    <property type="match status" value="1"/>
</dbReference>
<dbReference type="SUPFAM" id="SSF54001">
    <property type="entry name" value="Cysteine proteinases"/>
    <property type="match status" value="1"/>
</dbReference>
<name>A0AA88DLV3_FICCA</name>
<evidence type="ECO:0000313" key="6">
    <source>
        <dbReference type="Proteomes" id="UP001187192"/>
    </source>
</evidence>
<evidence type="ECO:0000313" key="5">
    <source>
        <dbReference type="EMBL" id="GMN57675.1"/>
    </source>
</evidence>